<proteinExistence type="predicted"/>
<protein>
    <submittedName>
        <fullName evidence="1">Uncharacterized protein</fullName>
    </submittedName>
</protein>
<gene>
    <name evidence="1" type="ORF">BDK51DRAFT_30191</name>
</gene>
<name>A0A4P9W5M7_9FUNG</name>
<dbReference type="AlphaFoldDB" id="A0A4P9W5M7"/>
<dbReference type="Proteomes" id="UP000269721">
    <property type="component" value="Unassembled WGS sequence"/>
</dbReference>
<sequence length="151" mass="16551">MEWNLGLPRDRLEEDKGREAVGCHSQWGVLVEKDVWTRWRGDISDIEKERIAVARWGMVWAAVLVPVPGRAASYREVAKAGGNGMPACSTQGFIPRPTAPNVAGEIVFGLLGKFSPPPPPAHGVAIGVAVKNVWLITTHPWRLSRRKGLGR</sequence>
<accession>A0A4P9W5M7</accession>
<evidence type="ECO:0000313" key="2">
    <source>
        <dbReference type="Proteomes" id="UP000269721"/>
    </source>
</evidence>
<evidence type="ECO:0000313" key="1">
    <source>
        <dbReference type="EMBL" id="RKO87721.1"/>
    </source>
</evidence>
<reference evidence="2" key="1">
    <citation type="journal article" date="2018" name="Nat. Microbiol.">
        <title>Leveraging single-cell genomics to expand the fungal tree of life.</title>
        <authorList>
            <person name="Ahrendt S.R."/>
            <person name="Quandt C.A."/>
            <person name="Ciobanu D."/>
            <person name="Clum A."/>
            <person name="Salamov A."/>
            <person name="Andreopoulos B."/>
            <person name="Cheng J.F."/>
            <person name="Woyke T."/>
            <person name="Pelin A."/>
            <person name="Henrissat B."/>
            <person name="Reynolds N.K."/>
            <person name="Benny G.L."/>
            <person name="Smith M.E."/>
            <person name="James T.Y."/>
            <person name="Grigoriev I.V."/>
        </authorList>
    </citation>
    <scope>NUCLEOTIDE SEQUENCE [LARGE SCALE GENOMIC DNA]</scope>
</reference>
<dbReference type="EMBL" id="KZ997202">
    <property type="protein sequence ID" value="RKO87721.1"/>
    <property type="molecule type" value="Genomic_DNA"/>
</dbReference>
<organism evidence="1 2">
    <name type="scientific">Blyttiomyces helicus</name>
    <dbReference type="NCBI Taxonomy" id="388810"/>
    <lineage>
        <taxon>Eukaryota</taxon>
        <taxon>Fungi</taxon>
        <taxon>Fungi incertae sedis</taxon>
        <taxon>Chytridiomycota</taxon>
        <taxon>Chytridiomycota incertae sedis</taxon>
        <taxon>Chytridiomycetes</taxon>
        <taxon>Chytridiomycetes incertae sedis</taxon>
        <taxon>Blyttiomyces</taxon>
    </lineage>
</organism>
<keyword evidence="2" id="KW-1185">Reference proteome</keyword>